<comment type="caution">
    <text evidence="3">The sequence shown here is derived from an EMBL/GenBank/DDBJ whole genome shotgun (WGS) entry which is preliminary data.</text>
</comment>
<proteinExistence type="predicted"/>
<name>A0A2P5HQB8_DIAHE</name>
<keyword evidence="4" id="KW-1185">Reference proteome</keyword>
<reference evidence="3" key="1">
    <citation type="submission" date="2017-09" db="EMBL/GenBank/DDBJ databases">
        <title>Polyketide synthases of a Diaporthe helianthi virulent isolate.</title>
        <authorList>
            <person name="Baroncelli R."/>
        </authorList>
    </citation>
    <scope>NUCLEOTIDE SEQUENCE [LARGE SCALE GENOMIC DNA]</scope>
    <source>
        <strain evidence="3">7/96</strain>
    </source>
</reference>
<dbReference type="InterPro" id="IPR054293">
    <property type="entry name" value="DUF7029"/>
</dbReference>
<evidence type="ECO:0000313" key="4">
    <source>
        <dbReference type="Proteomes" id="UP000094444"/>
    </source>
</evidence>
<evidence type="ECO:0000259" key="2">
    <source>
        <dbReference type="Pfam" id="PF22974"/>
    </source>
</evidence>
<sequence>MSFLAPLAVLALAGSAAAAPSLKAARQADDTVNSTVVSTNVTLSPIPASGLLGSLVPKSNVTLDYGLVNNTDHATVNISLSTNFPTILLETISNLTTVDCSPDSVALTFDNAQDLDDAYTQWSSHDKLLLITNHLGDCDTEFERGFFVAGTFAADTASLTLTATAEKADINSVSSYMKTQFHGLPAASTADPTKRDIIVDPSKMTYSTSWPLASQVLYEYDPYLTVTAQSGQLDLSVGLSGYLEFDVDKLKLEALHVDFETSIKSDLVLELAAKAAYNTSFTYSPEGLTYSIVDVPGIISFGPELLFSVGAHLGVAAAVDVVLDLGAEVANGTAHIDFVDQNATTAAGWEPTYHANATLSGKAEVAVTPSVEFTVGVQFELLGGALDLSGGLTPRASFPTKAAVGAVQEVDAGSGVNVTVSQPGGGGGGDGAVCANGAAVESEFDFSLTAFVTQWYNQVVYDVQLPIVDQCYSWA</sequence>
<feature type="chain" id="PRO_5015130623" description="DUF7029 domain-containing protein" evidence="1">
    <location>
        <begin position="19"/>
        <end position="475"/>
    </location>
</feature>
<dbReference type="STRING" id="158607.A0A2P5HQB8"/>
<feature type="domain" description="DUF7029" evidence="2">
    <location>
        <begin position="81"/>
        <end position="177"/>
    </location>
</feature>
<feature type="signal peptide" evidence="1">
    <location>
        <begin position="1"/>
        <end position="18"/>
    </location>
</feature>
<evidence type="ECO:0000256" key="1">
    <source>
        <dbReference type="SAM" id="SignalP"/>
    </source>
</evidence>
<organism evidence="3 4">
    <name type="scientific">Diaporthe helianthi</name>
    <dbReference type="NCBI Taxonomy" id="158607"/>
    <lineage>
        <taxon>Eukaryota</taxon>
        <taxon>Fungi</taxon>
        <taxon>Dikarya</taxon>
        <taxon>Ascomycota</taxon>
        <taxon>Pezizomycotina</taxon>
        <taxon>Sordariomycetes</taxon>
        <taxon>Sordariomycetidae</taxon>
        <taxon>Diaporthales</taxon>
        <taxon>Diaporthaceae</taxon>
        <taxon>Diaporthe</taxon>
    </lineage>
</organism>
<dbReference type="InParanoid" id="A0A2P5HQB8"/>
<dbReference type="OrthoDB" id="160645at2759"/>
<keyword evidence="1" id="KW-0732">Signal</keyword>
<dbReference type="Proteomes" id="UP000094444">
    <property type="component" value="Unassembled WGS sequence"/>
</dbReference>
<protein>
    <recommendedName>
        <fullName evidence="2">DUF7029 domain-containing protein</fullName>
    </recommendedName>
</protein>
<dbReference type="Pfam" id="PF22974">
    <property type="entry name" value="DUF7029"/>
    <property type="match status" value="1"/>
</dbReference>
<gene>
    <name evidence="3" type="ORF">DHEL01_v209196</name>
</gene>
<dbReference type="AlphaFoldDB" id="A0A2P5HQB8"/>
<dbReference type="EMBL" id="MAVT02001005">
    <property type="protein sequence ID" value="POS72415.1"/>
    <property type="molecule type" value="Genomic_DNA"/>
</dbReference>
<evidence type="ECO:0000313" key="3">
    <source>
        <dbReference type="EMBL" id="POS72415.1"/>
    </source>
</evidence>
<accession>A0A2P5HQB8</accession>